<dbReference type="Proteomes" id="UP001225072">
    <property type="component" value="Unassembled WGS sequence"/>
</dbReference>
<dbReference type="PANTHER" id="PTHR43280">
    <property type="entry name" value="ARAC-FAMILY TRANSCRIPTIONAL REGULATOR"/>
    <property type="match status" value="1"/>
</dbReference>
<keyword evidence="6" id="KW-1185">Reference proteome</keyword>
<name>A0ABU0TFQ5_9FLAO</name>
<gene>
    <name evidence="5" type="ORF">QE404_001037</name>
</gene>
<evidence type="ECO:0000313" key="5">
    <source>
        <dbReference type="EMBL" id="MDQ1095890.1"/>
    </source>
</evidence>
<dbReference type="PROSITE" id="PS00041">
    <property type="entry name" value="HTH_ARAC_FAMILY_1"/>
    <property type="match status" value="1"/>
</dbReference>
<dbReference type="InterPro" id="IPR020449">
    <property type="entry name" value="Tscrpt_reg_AraC-type_HTH"/>
</dbReference>
<keyword evidence="2" id="KW-0238">DNA-binding</keyword>
<dbReference type="InterPro" id="IPR014710">
    <property type="entry name" value="RmlC-like_jellyroll"/>
</dbReference>
<dbReference type="SMART" id="SM00342">
    <property type="entry name" value="HTH_ARAC"/>
    <property type="match status" value="1"/>
</dbReference>
<evidence type="ECO:0000256" key="1">
    <source>
        <dbReference type="ARBA" id="ARBA00023015"/>
    </source>
</evidence>
<evidence type="ECO:0000313" key="6">
    <source>
        <dbReference type="Proteomes" id="UP001225072"/>
    </source>
</evidence>
<dbReference type="SUPFAM" id="SSF46689">
    <property type="entry name" value="Homeodomain-like"/>
    <property type="match status" value="2"/>
</dbReference>
<reference evidence="5 6" key="1">
    <citation type="submission" date="2023-07" db="EMBL/GenBank/DDBJ databases">
        <title>Functional and genomic diversity of the sorghum phyllosphere microbiome.</title>
        <authorList>
            <person name="Shade A."/>
        </authorList>
    </citation>
    <scope>NUCLEOTIDE SEQUENCE [LARGE SCALE GENOMIC DNA]</scope>
    <source>
        <strain evidence="5 6">SORGH_AS_1064</strain>
    </source>
</reference>
<dbReference type="InterPro" id="IPR018062">
    <property type="entry name" value="HTH_AraC-typ_CS"/>
</dbReference>
<dbReference type="SUPFAM" id="SSF51182">
    <property type="entry name" value="RmlC-like cupins"/>
    <property type="match status" value="1"/>
</dbReference>
<dbReference type="Gene3D" id="1.10.10.60">
    <property type="entry name" value="Homeodomain-like"/>
    <property type="match status" value="2"/>
</dbReference>
<proteinExistence type="predicted"/>
<accession>A0ABU0TFQ5</accession>
<dbReference type="InterPro" id="IPR009057">
    <property type="entry name" value="Homeodomain-like_sf"/>
</dbReference>
<dbReference type="RefSeq" id="WP_307447339.1">
    <property type="nucleotide sequence ID" value="NZ_JAUTAL010000001.1"/>
</dbReference>
<dbReference type="Gene3D" id="2.60.120.10">
    <property type="entry name" value="Jelly Rolls"/>
    <property type="match status" value="1"/>
</dbReference>
<keyword evidence="1" id="KW-0805">Transcription regulation</keyword>
<dbReference type="InterPro" id="IPR013096">
    <property type="entry name" value="Cupin_2"/>
</dbReference>
<dbReference type="EMBL" id="JAUTAL010000001">
    <property type="protein sequence ID" value="MDQ1095890.1"/>
    <property type="molecule type" value="Genomic_DNA"/>
</dbReference>
<dbReference type="Pfam" id="PF12833">
    <property type="entry name" value="HTH_18"/>
    <property type="match status" value="1"/>
</dbReference>
<feature type="domain" description="HTH araC/xylS-type" evidence="4">
    <location>
        <begin position="153"/>
        <end position="250"/>
    </location>
</feature>
<dbReference type="PANTHER" id="PTHR43280:SF28">
    <property type="entry name" value="HTH-TYPE TRANSCRIPTIONAL ACTIVATOR RHAS"/>
    <property type="match status" value="1"/>
</dbReference>
<dbReference type="PRINTS" id="PR00032">
    <property type="entry name" value="HTHARAC"/>
</dbReference>
<evidence type="ECO:0000256" key="2">
    <source>
        <dbReference type="ARBA" id="ARBA00023125"/>
    </source>
</evidence>
<dbReference type="InterPro" id="IPR018060">
    <property type="entry name" value="HTH_AraC"/>
</dbReference>
<keyword evidence="3" id="KW-0804">Transcription</keyword>
<dbReference type="Pfam" id="PF07883">
    <property type="entry name" value="Cupin_2"/>
    <property type="match status" value="1"/>
</dbReference>
<dbReference type="PROSITE" id="PS01124">
    <property type="entry name" value="HTH_ARAC_FAMILY_2"/>
    <property type="match status" value="1"/>
</dbReference>
<evidence type="ECO:0000259" key="4">
    <source>
        <dbReference type="PROSITE" id="PS01124"/>
    </source>
</evidence>
<sequence length="257" mass="29834">MTTNHIYTKTTDFEYLNMPVHVHNHHHQFVYMIKGTLRINLCDKEFFLPEGFIGIIPSGTMHSLKSNNEKIKMFLLYVPPITGNNDYSALNANDFIIENMRFLNKLKRELNPDEDAVHYQFCYAFSVLLCSMARESDTGFVRGMIAPKNERLQAVLSYLKEHFHEENSLKKISGIFGFTPRNLTRIFKKENISFVSYINYLRIVKAIELLSENHGDISSVAYEVGYNSASNFSRAFKKFTGHSPSYFVKNNRTWSIK</sequence>
<comment type="caution">
    <text evidence="5">The sequence shown here is derived from an EMBL/GenBank/DDBJ whole genome shotgun (WGS) entry which is preliminary data.</text>
</comment>
<evidence type="ECO:0000256" key="3">
    <source>
        <dbReference type="ARBA" id="ARBA00023163"/>
    </source>
</evidence>
<protein>
    <submittedName>
        <fullName evidence="5">AraC-like DNA-binding protein</fullName>
    </submittedName>
</protein>
<organism evidence="5 6">
    <name type="scientific">Chryseobacterium camelliae</name>
    <dbReference type="NCBI Taxonomy" id="1265445"/>
    <lineage>
        <taxon>Bacteria</taxon>
        <taxon>Pseudomonadati</taxon>
        <taxon>Bacteroidota</taxon>
        <taxon>Flavobacteriia</taxon>
        <taxon>Flavobacteriales</taxon>
        <taxon>Weeksellaceae</taxon>
        <taxon>Chryseobacterium group</taxon>
        <taxon>Chryseobacterium</taxon>
    </lineage>
</organism>
<dbReference type="InterPro" id="IPR011051">
    <property type="entry name" value="RmlC_Cupin_sf"/>
</dbReference>